<dbReference type="EMBL" id="GBXM01025938">
    <property type="protein sequence ID" value="JAH82639.1"/>
    <property type="molecule type" value="Transcribed_RNA"/>
</dbReference>
<reference evidence="1" key="2">
    <citation type="journal article" date="2015" name="Fish Shellfish Immunol.">
        <title>Early steps in the European eel (Anguilla anguilla)-Vibrio vulnificus interaction in the gills: Role of the RtxA13 toxin.</title>
        <authorList>
            <person name="Callol A."/>
            <person name="Pajuelo D."/>
            <person name="Ebbesson L."/>
            <person name="Teles M."/>
            <person name="MacKenzie S."/>
            <person name="Amaro C."/>
        </authorList>
    </citation>
    <scope>NUCLEOTIDE SEQUENCE</scope>
</reference>
<organism evidence="1">
    <name type="scientific">Anguilla anguilla</name>
    <name type="common">European freshwater eel</name>
    <name type="synonym">Muraena anguilla</name>
    <dbReference type="NCBI Taxonomy" id="7936"/>
    <lineage>
        <taxon>Eukaryota</taxon>
        <taxon>Metazoa</taxon>
        <taxon>Chordata</taxon>
        <taxon>Craniata</taxon>
        <taxon>Vertebrata</taxon>
        <taxon>Euteleostomi</taxon>
        <taxon>Actinopterygii</taxon>
        <taxon>Neopterygii</taxon>
        <taxon>Teleostei</taxon>
        <taxon>Anguilliformes</taxon>
        <taxon>Anguillidae</taxon>
        <taxon>Anguilla</taxon>
    </lineage>
</organism>
<evidence type="ECO:0000313" key="1">
    <source>
        <dbReference type="EMBL" id="JAH82639.1"/>
    </source>
</evidence>
<dbReference type="AlphaFoldDB" id="A0A0E9VWV4"/>
<protein>
    <submittedName>
        <fullName evidence="1">Uncharacterized protein</fullName>
    </submittedName>
</protein>
<accession>A0A0E9VWV4</accession>
<name>A0A0E9VWV4_ANGAN</name>
<sequence>MTQQNNLVPLASVYYGVYRLLFSRKSETLPCHVHTNVSFSHTKA</sequence>
<reference evidence="1" key="1">
    <citation type="submission" date="2014-11" db="EMBL/GenBank/DDBJ databases">
        <authorList>
            <person name="Amaro Gonzalez C."/>
        </authorList>
    </citation>
    <scope>NUCLEOTIDE SEQUENCE</scope>
</reference>
<proteinExistence type="predicted"/>